<accession>A0A2S0NCF7</accession>
<evidence type="ECO:0000313" key="4">
    <source>
        <dbReference type="Proteomes" id="UP000237889"/>
    </source>
</evidence>
<proteinExistence type="predicted"/>
<dbReference type="SUPFAM" id="SSF55729">
    <property type="entry name" value="Acyl-CoA N-acyltransferases (Nat)"/>
    <property type="match status" value="1"/>
</dbReference>
<dbReference type="Gene3D" id="3.40.630.30">
    <property type="match status" value="1"/>
</dbReference>
<evidence type="ECO:0000313" key="3">
    <source>
        <dbReference type="EMBL" id="AVO45717.1"/>
    </source>
</evidence>
<dbReference type="GO" id="GO:0008080">
    <property type="term" value="F:N-acetyltransferase activity"/>
    <property type="evidence" value="ECO:0007669"/>
    <property type="project" value="InterPro"/>
</dbReference>
<organism evidence="3 4">
    <name type="scientific">Phreatobacter cathodiphilus</name>
    <dbReference type="NCBI Taxonomy" id="1868589"/>
    <lineage>
        <taxon>Bacteria</taxon>
        <taxon>Pseudomonadati</taxon>
        <taxon>Pseudomonadota</taxon>
        <taxon>Alphaproteobacteria</taxon>
        <taxon>Hyphomicrobiales</taxon>
        <taxon>Phreatobacteraceae</taxon>
        <taxon>Phreatobacter</taxon>
    </lineage>
</organism>
<keyword evidence="4" id="KW-1185">Reference proteome</keyword>
<dbReference type="RefSeq" id="WP_106749058.1">
    <property type="nucleotide sequence ID" value="NZ_CP027668.1"/>
</dbReference>
<reference evidence="3 4" key="1">
    <citation type="submission" date="2018-03" db="EMBL/GenBank/DDBJ databases">
        <title>Genome sequencing of Phreatobacter sp.</title>
        <authorList>
            <person name="Kim S.-J."/>
            <person name="Heo J."/>
            <person name="Kwon S.-W."/>
        </authorList>
    </citation>
    <scope>NUCLEOTIDE SEQUENCE [LARGE SCALE GENOMIC DNA]</scope>
    <source>
        <strain evidence="3 4">S-12</strain>
    </source>
</reference>
<dbReference type="Proteomes" id="UP000237889">
    <property type="component" value="Chromosome"/>
</dbReference>
<dbReference type="PROSITE" id="PS51186">
    <property type="entry name" value="GNAT"/>
    <property type="match status" value="1"/>
</dbReference>
<name>A0A2S0NCF7_9HYPH</name>
<dbReference type="InterPro" id="IPR000182">
    <property type="entry name" value="GNAT_dom"/>
</dbReference>
<evidence type="ECO:0000259" key="2">
    <source>
        <dbReference type="PROSITE" id="PS51186"/>
    </source>
</evidence>
<dbReference type="CDD" id="cd04301">
    <property type="entry name" value="NAT_SF"/>
    <property type="match status" value="1"/>
</dbReference>
<sequence>MSIAIRPYAPADRQAVIGLVHQLNLFEDGISADRARDLKAAEACLESDLRRVGRDGGALMVALDGAEPVGMMCFVLEPPQPYLRADLGRVGWVTELVVDERYRGQGIGTALLEEAQRLARGHGVRRLMIGAIVGNTIARKAYERFGFRPAVMELAKDLE</sequence>
<gene>
    <name evidence="3" type="ORF">C6569_11940</name>
</gene>
<dbReference type="EMBL" id="CP027668">
    <property type="protein sequence ID" value="AVO45717.1"/>
    <property type="molecule type" value="Genomic_DNA"/>
</dbReference>
<dbReference type="InterPro" id="IPR016181">
    <property type="entry name" value="Acyl_CoA_acyltransferase"/>
</dbReference>
<evidence type="ECO:0000256" key="1">
    <source>
        <dbReference type="ARBA" id="ARBA00022679"/>
    </source>
</evidence>
<feature type="domain" description="N-acetyltransferase" evidence="2">
    <location>
        <begin position="3"/>
        <end position="159"/>
    </location>
</feature>
<keyword evidence="1" id="KW-0808">Transferase</keyword>
<dbReference type="Pfam" id="PF00583">
    <property type="entry name" value="Acetyltransf_1"/>
    <property type="match status" value="1"/>
</dbReference>
<dbReference type="OrthoDB" id="9794566at2"/>
<protein>
    <recommendedName>
        <fullName evidence="2">N-acetyltransferase domain-containing protein</fullName>
    </recommendedName>
</protein>
<dbReference type="PANTHER" id="PTHR13947:SF37">
    <property type="entry name" value="LD18367P"/>
    <property type="match status" value="1"/>
</dbReference>
<dbReference type="PANTHER" id="PTHR13947">
    <property type="entry name" value="GNAT FAMILY N-ACETYLTRANSFERASE"/>
    <property type="match status" value="1"/>
</dbReference>
<dbReference type="InterPro" id="IPR050769">
    <property type="entry name" value="NAT_camello-type"/>
</dbReference>
<dbReference type="KEGG" id="phr:C6569_11940"/>
<dbReference type="AlphaFoldDB" id="A0A2S0NCF7"/>